<evidence type="ECO:0000256" key="3">
    <source>
        <dbReference type="ARBA" id="ARBA00023004"/>
    </source>
</evidence>
<dbReference type="CDD" id="cd03467">
    <property type="entry name" value="Rieske"/>
    <property type="match status" value="1"/>
</dbReference>
<keyword evidence="4" id="KW-0411">Iron-sulfur</keyword>
<dbReference type="InterPro" id="IPR014349">
    <property type="entry name" value="Rieske_Fe-S_prot"/>
</dbReference>
<comment type="caution">
    <text evidence="7">The sequence shown here is derived from an EMBL/GenBank/DDBJ whole genome shotgun (WGS) entry which is preliminary data.</text>
</comment>
<dbReference type="InterPro" id="IPR017941">
    <property type="entry name" value="Rieske_2Fe-2S"/>
</dbReference>
<dbReference type="InterPro" id="IPR036922">
    <property type="entry name" value="Rieske_2Fe-2S_sf"/>
</dbReference>
<dbReference type="Gene3D" id="2.102.10.10">
    <property type="entry name" value="Rieske [2Fe-2S] iron-sulphur domain"/>
    <property type="match status" value="1"/>
</dbReference>
<name>A0A8J3N288_9CHLR</name>
<accession>A0A8J3N288</accession>
<dbReference type="RefSeq" id="WP_220204057.1">
    <property type="nucleotide sequence ID" value="NZ_BNJK01000001.1"/>
</dbReference>
<keyword evidence="1" id="KW-0001">2Fe-2S</keyword>
<dbReference type="Proteomes" id="UP000597444">
    <property type="component" value="Unassembled WGS sequence"/>
</dbReference>
<keyword evidence="5" id="KW-1015">Disulfide bond</keyword>
<keyword evidence="2" id="KW-0479">Metal-binding</keyword>
<evidence type="ECO:0000256" key="5">
    <source>
        <dbReference type="ARBA" id="ARBA00023157"/>
    </source>
</evidence>
<dbReference type="GO" id="GO:0004497">
    <property type="term" value="F:monooxygenase activity"/>
    <property type="evidence" value="ECO:0007669"/>
    <property type="project" value="UniProtKB-ARBA"/>
</dbReference>
<keyword evidence="8" id="KW-1185">Reference proteome</keyword>
<dbReference type="PANTHER" id="PTHR10134">
    <property type="entry name" value="CYTOCHROME B-C1 COMPLEX SUBUNIT RIESKE, MITOCHONDRIAL"/>
    <property type="match status" value="1"/>
</dbReference>
<evidence type="ECO:0000256" key="4">
    <source>
        <dbReference type="ARBA" id="ARBA00023014"/>
    </source>
</evidence>
<keyword evidence="3" id="KW-0408">Iron</keyword>
<dbReference type="EMBL" id="BNJK01000001">
    <property type="protein sequence ID" value="GHO93263.1"/>
    <property type="molecule type" value="Genomic_DNA"/>
</dbReference>
<dbReference type="GO" id="GO:0051537">
    <property type="term" value="F:2 iron, 2 sulfur cluster binding"/>
    <property type="evidence" value="ECO:0007669"/>
    <property type="project" value="UniProtKB-KW"/>
</dbReference>
<evidence type="ECO:0000256" key="1">
    <source>
        <dbReference type="ARBA" id="ARBA00022714"/>
    </source>
</evidence>
<feature type="domain" description="Rieske" evidence="6">
    <location>
        <begin position="194"/>
        <end position="298"/>
    </location>
</feature>
<evidence type="ECO:0000313" key="7">
    <source>
        <dbReference type="EMBL" id="GHO93263.1"/>
    </source>
</evidence>
<organism evidence="7 8">
    <name type="scientific">Reticulibacter mediterranei</name>
    <dbReference type="NCBI Taxonomy" id="2778369"/>
    <lineage>
        <taxon>Bacteria</taxon>
        <taxon>Bacillati</taxon>
        <taxon>Chloroflexota</taxon>
        <taxon>Ktedonobacteria</taxon>
        <taxon>Ktedonobacterales</taxon>
        <taxon>Reticulibacteraceae</taxon>
        <taxon>Reticulibacter</taxon>
    </lineage>
</organism>
<evidence type="ECO:0000259" key="6">
    <source>
        <dbReference type="PROSITE" id="PS51296"/>
    </source>
</evidence>
<dbReference type="GO" id="GO:0016705">
    <property type="term" value="F:oxidoreductase activity, acting on paired donors, with incorporation or reduction of molecular oxygen"/>
    <property type="evidence" value="ECO:0007669"/>
    <property type="project" value="UniProtKB-ARBA"/>
</dbReference>
<reference evidence="7" key="1">
    <citation type="submission" date="2020-10" db="EMBL/GenBank/DDBJ databases">
        <title>Taxonomic study of unclassified bacteria belonging to the class Ktedonobacteria.</title>
        <authorList>
            <person name="Yabe S."/>
            <person name="Wang C.M."/>
            <person name="Zheng Y."/>
            <person name="Sakai Y."/>
            <person name="Cavaletti L."/>
            <person name="Monciardini P."/>
            <person name="Donadio S."/>
        </authorList>
    </citation>
    <scope>NUCLEOTIDE SEQUENCE</scope>
    <source>
        <strain evidence="7">ID150040</strain>
    </source>
</reference>
<proteinExistence type="predicted"/>
<dbReference type="SUPFAM" id="SSF50022">
    <property type="entry name" value="ISP domain"/>
    <property type="match status" value="1"/>
</dbReference>
<dbReference type="GO" id="GO:0046872">
    <property type="term" value="F:metal ion binding"/>
    <property type="evidence" value="ECO:0007669"/>
    <property type="project" value="UniProtKB-KW"/>
</dbReference>
<protein>
    <recommendedName>
        <fullName evidence="6">Rieske domain-containing protein</fullName>
    </recommendedName>
</protein>
<dbReference type="PROSITE" id="PS51296">
    <property type="entry name" value="RIESKE"/>
    <property type="match status" value="1"/>
</dbReference>
<evidence type="ECO:0000313" key="8">
    <source>
        <dbReference type="Proteomes" id="UP000597444"/>
    </source>
</evidence>
<dbReference type="Pfam" id="PF00355">
    <property type="entry name" value="Rieske"/>
    <property type="match status" value="1"/>
</dbReference>
<dbReference type="AlphaFoldDB" id="A0A8J3N288"/>
<gene>
    <name evidence="7" type="ORF">KSF_033110</name>
</gene>
<sequence>MSGEDQERFEDYLELERYIEELQAGRVAHPPHDLTPTQARIYRTAALFRSASPDAASPRPEFAEALRNRLLALDQEDDEDDTEKMVAIKKTEAPAPTVPPIEEPLAVPLEAPQVEEQPAEPEVPMPTSKEIPRRKSFFSRRSLLTGSAVAAASLVVGGGIGAVAERSAATPPPPTARPTPGNYGGTPLVQNGVWQRVATLDQIGENALRFTTDTIVGYLMRSDDDEDGEKKGEIIAFSAACTHMGCIVQWDGSDHQFHCPCHGGVFTEYGKPSPSSSFKYLASLPRMTTQVRGNEVYVLVPKNSK</sequence>
<evidence type="ECO:0000256" key="2">
    <source>
        <dbReference type="ARBA" id="ARBA00022723"/>
    </source>
</evidence>